<sequence>MDKKTVKELYERKDRRRKLALFKAYSAWLFMDTSLKFIQERINRDLDFDLVAEQDIKYIRHHFRSQLQIVPKSSLAVKVNVPEEILPTRPAEGVSWTNPDEVTNNQNSLKSKFSK</sequence>
<dbReference type="OrthoDB" id="958534at2"/>
<dbReference type="RefSeq" id="WP_138280252.1">
    <property type="nucleotide sequence ID" value="NZ_BMGE01000001.1"/>
</dbReference>
<evidence type="ECO:0000256" key="1">
    <source>
        <dbReference type="SAM" id="MobiDB-lite"/>
    </source>
</evidence>
<accession>A0A5R9KKB6</accession>
<evidence type="ECO:0000313" key="3">
    <source>
        <dbReference type="Proteomes" id="UP000309788"/>
    </source>
</evidence>
<name>A0A5R9KKB6_9BACT</name>
<proteinExistence type="predicted"/>
<protein>
    <submittedName>
        <fullName evidence="2">Uncharacterized protein</fullName>
    </submittedName>
</protein>
<dbReference type="EMBL" id="VCEI01000011">
    <property type="protein sequence ID" value="TLU96559.1"/>
    <property type="molecule type" value="Genomic_DNA"/>
</dbReference>
<feature type="compositionally biased region" description="Polar residues" evidence="1">
    <location>
        <begin position="95"/>
        <end position="115"/>
    </location>
</feature>
<comment type="caution">
    <text evidence="2">The sequence shown here is derived from an EMBL/GenBank/DDBJ whole genome shotgun (WGS) entry which is preliminary data.</text>
</comment>
<dbReference type="Proteomes" id="UP000309788">
    <property type="component" value="Unassembled WGS sequence"/>
</dbReference>
<reference evidence="2 3" key="1">
    <citation type="submission" date="2019-05" db="EMBL/GenBank/DDBJ databases">
        <authorList>
            <person name="Qu J.-H."/>
        </authorList>
    </citation>
    <scope>NUCLEOTIDE SEQUENCE [LARGE SCALE GENOMIC DNA]</scope>
    <source>
        <strain evidence="2 3">Z12</strain>
    </source>
</reference>
<organism evidence="2 3">
    <name type="scientific">Dyadobacter sediminis</name>
    <dbReference type="NCBI Taxonomy" id="1493691"/>
    <lineage>
        <taxon>Bacteria</taxon>
        <taxon>Pseudomonadati</taxon>
        <taxon>Bacteroidota</taxon>
        <taxon>Cytophagia</taxon>
        <taxon>Cytophagales</taxon>
        <taxon>Spirosomataceae</taxon>
        <taxon>Dyadobacter</taxon>
    </lineage>
</organism>
<dbReference type="AlphaFoldDB" id="A0A5R9KKB6"/>
<feature type="region of interest" description="Disordered" evidence="1">
    <location>
        <begin position="90"/>
        <end position="115"/>
    </location>
</feature>
<keyword evidence="3" id="KW-1185">Reference proteome</keyword>
<evidence type="ECO:0000313" key="2">
    <source>
        <dbReference type="EMBL" id="TLU96559.1"/>
    </source>
</evidence>
<gene>
    <name evidence="2" type="ORF">FEM55_05360</name>
</gene>